<feature type="domain" description="MucBP" evidence="8">
    <location>
        <begin position="522"/>
        <end position="584"/>
    </location>
</feature>
<keyword evidence="1" id="KW-0134">Cell wall</keyword>
<dbReference type="AlphaFoldDB" id="A0A1E5H3R3"/>
<evidence type="ECO:0000313" key="9">
    <source>
        <dbReference type="EMBL" id="OEG19290.1"/>
    </source>
</evidence>
<dbReference type="Proteomes" id="UP000094764">
    <property type="component" value="Unassembled WGS sequence"/>
</dbReference>
<feature type="domain" description="MucBP" evidence="8">
    <location>
        <begin position="316"/>
        <end position="383"/>
    </location>
</feature>
<gene>
    <name evidence="9" type="ORF">BCR23_00960</name>
</gene>
<evidence type="ECO:0000256" key="2">
    <source>
        <dbReference type="ARBA" id="ARBA00022525"/>
    </source>
</evidence>
<feature type="compositionally biased region" description="Polar residues" evidence="6">
    <location>
        <begin position="745"/>
        <end position="774"/>
    </location>
</feature>
<dbReference type="Pfam" id="PF06458">
    <property type="entry name" value="MucBP"/>
    <property type="match status" value="5"/>
</dbReference>
<protein>
    <recommendedName>
        <fullName evidence="11">Gram-positive cocci surface proteins LPxTG domain-containing protein</fullName>
    </recommendedName>
</protein>
<dbReference type="RefSeq" id="WP_069633632.1">
    <property type="nucleotide sequence ID" value="NZ_JXKZ01000001.1"/>
</dbReference>
<evidence type="ECO:0000259" key="7">
    <source>
        <dbReference type="Pfam" id="PF00746"/>
    </source>
</evidence>
<feature type="domain" description="MucBP" evidence="8">
    <location>
        <begin position="589"/>
        <end position="651"/>
    </location>
</feature>
<evidence type="ECO:0000256" key="5">
    <source>
        <dbReference type="ARBA" id="ARBA00023088"/>
    </source>
</evidence>
<evidence type="ECO:0000256" key="3">
    <source>
        <dbReference type="ARBA" id="ARBA00022729"/>
    </source>
</evidence>
<name>A0A1E5H3R3_9ENTE</name>
<accession>A0A1E5H3R3</accession>
<feature type="region of interest" description="Disordered" evidence="6">
    <location>
        <begin position="51"/>
        <end position="109"/>
    </location>
</feature>
<organism evidence="9 10">
    <name type="scientific">Enterococcus quebecensis</name>
    <dbReference type="NCBI Taxonomy" id="903983"/>
    <lineage>
        <taxon>Bacteria</taxon>
        <taxon>Bacillati</taxon>
        <taxon>Bacillota</taxon>
        <taxon>Bacilli</taxon>
        <taxon>Lactobacillales</taxon>
        <taxon>Enterococcaceae</taxon>
        <taxon>Enterococcus</taxon>
    </lineage>
</organism>
<evidence type="ECO:0000259" key="8">
    <source>
        <dbReference type="Pfam" id="PF06458"/>
    </source>
</evidence>
<sequence>MKKWTHTLLVSTMVLGTVPYSAINSSISAEAVGIEKSATAEKQEKITVHSEVAESNREMGVEQVAENQSDSEQALLEPAAPEEEILDQSPEVLESPSEKTENSNRITPRNIGDFTITVNGVILPTQEENYQYTNAATIEFIRTNPKDFYSKGYQYEILSAGGVQSGNQVDMTSYLNGPEGIYMVRLQGLDGFGGFDTGYFFNNIQRTVSSVDIDGVVNEPESVVENPSSIKVGRDKNDTYGEYSFEWIITGTDINGNSVTITGSNRQPTPEEIASLEPGEYVITNTVTEELPEGYVNNTTITDTTTGKFKITGGKVIVEHILVDSSGKDVKIHTTTNQNGKIGSNYETAPIDIPGYELIKETLPDNQNGQYEKTEQTVKYYYRKIKTNINVEYVDENGNPLTTGDKILGEYEEEYSTKSKDIPGYDLVSKPTNAVGKHTDKDQTVSYVYKKKATKVNVNYVDEKGVSLADSELINGLFDDPYKTAPKEIPGYTVIIVPTNASGKHVVETTEVTYVYSKIKTNINVEYVDENGNPIATGEKVPGEYGNDYKTTPKEIPGYDLVVVPTNADGKHNDKDQTVRYEYKKKATKVTVNYVDEKGKPLADSELINGLFNDPYETKSKQIPGYILVAVPNNASGNHAVDPTDVTYVYKKIEAPLVNDVMEGAKEVSGTGMPNSKVVITFPNGEKVTVDVDKDGKWIAAVPEGLELKAGEKLPAVTLDPLTGATSDSGVGKVIPLSTKDLENNDTTSKANTKSNYSNTGATPTTKNKLPNTGESNNAEVISIGLLSLILAFFGKFFKNKYSE</sequence>
<feature type="domain" description="Gram-positive cocci surface proteins LPxTG" evidence="7">
    <location>
        <begin position="764"/>
        <end position="801"/>
    </location>
</feature>
<dbReference type="InterPro" id="IPR009459">
    <property type="entry name" value="MucBP_dom"/>
</dbReference>
<evidence type="ECO:0000256" key="6">
    <source>
        <dbReference type="SAM" id="MobiDB-lite"/>
    </source>
</evidence>
<evidence type="ECO:0008006" key="11">
    <source>
        <dbReference type="Google" id="ProtNLM"/>
    </source>
</evidence>
<dbReference type="NCBIfam" id="TIGR01167">
    <property type="entry name" value="LPXTG_anchor"/>
    <property type="match status" value="1"/>
</dbReference>
<dbReference type="InterPro" id="IPR019931">
    <property type="entry name" value="LPXTG_anchor"/>
</dbReference>
<dbReference type="Gene3D" id="2.60.40.10">
    <property type="entry name" value="Immunoglobulins"/>
    <property type="match status" value="1"/>
</dbReference>
<evidence type="ECO:0000256" key="1">
    <source>
        <dbReference type="ARBA" id="ARBA00022512"/>
    </source>
</evidence>
<keyword evidence="10" id="KW-1185">Reference proteome</keyword>
<comment type="caution">
    <text evidence="9">The sequence shown here is derived from an EMBL/GenBank/DDBJ whole genome shotgun (WGS) entry which is preliminary data.</text>
</comment>
<dbReference type="Gene3D" id="3.10.20.320">
    <property type="entry name" value="Putative peptidoglycan bound protein (lpxtg motif)"/>
    <property type="match status" value="5"/>
</dbReference>
<feature type="region of interest" description="Disordered" evidence="6">
    <location>
        <begin position="741"/>
        <end position="774"/>
    </location>
</feature>
<dbReference type="Pfam" id="PF00746">
    <property type="entry name" value="Gram_pos_anchor"/>
    <property type="match status" value="1"/>
</dbReference>
<dbReference type="InterPro" id="IPR013783">
    <property type="entry name" value="Ig-like_fold"/>
</dbReference>
<evidence type="ECO:0000256" key="4">
    <source>
        <dbReference type="ARBA" id="ARBA00022737"/>
    </source>
</evidence>
<feature type="domain" description="MucBP" evidence="8">
    <location>
        <begin position="388"/>
        <end position="450"/>
    </location>
</feature>
<dbReference type="STRING" id="903983.BCR23_00960"/>
<feature type="domain" description="MucBP" evidence="8">
    <location>
        <begin position="455"/>
        <end position="516"/>
    </location>
</feature>
<keyword evidence="3" id="KW-0732">Signal</keyword>
<reference evidence="10" key="1">
    <citation type="submission" date="2016-09" db="EMBL/GenBank/DDBJ databases">
        <authorList>
            <person name="Gulvik C.A."/>
        </authorList>
    </citation>
    <scope>NUCLEOTIDE SEQUENCE [LARGE SCALE GENOMIC DNA]</scope>
    <source>
        <strain evidence="10">LMG 26306</strain>
    </source>
</reference>
<proteinExistence type="predicted"/>
<evidence type="ECO:0000313" key="10">
    <source>
        <dbReference type="Proteomes" id="UP000094764"/>
    </source>
</evidence>
<feature type="compositionally biased region" description="Basic and acidic residues" evidence="6">
    <location>
        <begin position="51"/>
        <end position="60"/>
    </location>
</feature>
<keyword evidence="4" id="KW-0677">Repeat</keyword>
<dbReference type="EMBL" id="MIKB01000001">
    <property type="protein sequence ID" value="OEG19290.1"/>
    <property type="molecule type" value="Genomic_DNA"/>
</dbReference>
<keyword evidence="2" id="KW-0964">Secreted</keyword>
<keyword evidence="5" id="KW-0572">Peptidoglycan-anchor</keyword>